<gene>
    <name evidence="1" type="ORF">DPEC_G00276000</name>
</gene>
<dbReference type="Proteomes" id="UP001157502">
    <property type="component" value="Chromosome 25"/>
</dbReference>
<proteinExistence type="predicted"/>
<protein>
    <submittedName>
        <fullName evidence="1">Uncharacterized protein</fullName>
    </submittedName>
</protein>
<evidence type="ECO:0000313" key="1">
    <source>
        <dbReference type="EMBL" id="KAJ7992194.1"/>
    </source>
</evidence>
<name>A0ACC2FLD0_DALPE</name>
<sequence>MSSSHCPKTHPLIYGNALPKQTPPTSVSLHTVSSWIGTGEHVGSPVFHVSGPQRTSDLEWFGRADENTFPASSVPDVPQTGALRVQSRQGP</sequence>
<accession>A0ACC2FLD0</accession>
<reference evidence="1" key="1">
    <citation type="submission" date="2021-05" db="EMBL/GenBank/DDBJ databases">
        <authorList>
            <person name="Pan Q."/>
            <person name="Jouanno E."/>
            <person name="Zahm M."/>
            <person name="Klopp C."/>
            <person name="Cabau C."/>
            <person name="Louis A."/>
            <person name="Berthelot C."/>
            <person name="Parey E."/>
            <person name="Roest Crollius H."/>
            <person name="Montfort J."/>
            <person name="Robinson-Rechavi M."/>
            <person name="Bouchez O."/>
            <person name="Lampietro C."/>
            <person name="Lopez Roques C."/>
            <person name="Donnadieu C."/>
            <person name="Postlethwait J."/>
            <person name="Bobe J."/>
            <person name="Dillon D."/>
            <person name="Chandos A."/>
            <person name="von Hippel F."/>
            <person name="Guiguen Y."/>
        </authorList>
    </citation>
    <scope>NUCLEOTIDE SEQUENCE</scope>
    <source>
        <strain evidence="1">YG-Jan2019</strain>
    </source>
</reference>
<comment type="caution">
    <text evidence="1">The sequence shown here is derived from an EMBL/GenBank/DDBJ whole genome shotgun (WGS) entry which is preliminary data.</text>
</comment>
<evidence type="ECO:0000313" key="2">
    <source>
        <dbReference type="Proteomes" id="UP001157502"/>
    </source>
</evidence>
<dbReference type="EMBL" id="CM055752">
    <property type="protein sequence ID" value="KAJ7992194.1"/>
    <property type="molecule type" value="Genomic_DNA"/>
</dbReference>
<keyword evidence="2" id="KW-1185">Reference proteome</keyword>
<organism evidence="1 2">
    <name type="scientific">Dallia pectoralis</name>
    <name type="common">Alaska blackfish</name>
    <dbReference type="NCBI Taxonomy" id="75939"/>
    <lineage>
        <taxon>Eukaryota</taxon>
        <taxon>Metazoa</taxon>
        <taxon>Chordata</taxon>
        <taxon>Craniata</taxon>
        <taxon>Vertebrata</taxon>
        <taxon>Euteleostomi</taxon>
        <taxon>Actinopterygii</taxon>
        <taxon>Neopterygii</taxon>
        <taxon>Teleostei</taxon>
        <taxon>Protacanthopterygii</taxon>
        <taxon>Esociformes</taxon>
        <taxon>Umbridae</taxon>
        <taxon>Dallia</taxon>
    </lineage>
</organism>